<feature type="domain" description="Secretion system C-terminal sorting" evidence="2">
    <location>
        <begin position="623"/>
        <end position="698"/>
    </location>
</feature>
<dbReference type="InterPro" id="IPR013783">
    <property type="entry name" value="Ig-like_fold"/>
</dbReference>
<evidence type="ECO:0000259" key="1">
    <source>
        <dbReference type="Pfam" id="PF01833"/>
    </source>
</evidence>
<dbReference type="SUPFAM" id="SSF55486">
    <property type="entry name" value="Metalloproteases ('zincins'), catalytic domain"/>
    <property type="match status" value="1"/>
</dbReference>
<gene>
    <name evidence="3" type="ORF">GWO68_13160</name>
</gene>
<dbReference type="InterPro" id="IPR026444">
    <property type="entry name" value="Secre_tail"/>
</dbReference>
<organism evidence="3 4">
    <name type="scientific">Pontibacter fetidus</name>
    <dbReference type="NCBI Taxonomy" id="2700082"/>
    <lineage>
        <taxon>Bacteria</taxon>
        <taxon>Pseudomonadati</taxon>
        <taxon>Bacteroidota</taxon>
        <taxon>Cytophagia</taxon>
        <taxon>Cytophagales</taxon>
        <taxon>Hymenobacteraceae</taxon>
        <taxon>Pontibacter</taxon>
    </lineage>
</organism>
<dbReference type="Pfam" id="PF01833">
    <property type="entry name" value="TIG"/>
    <property type="match status" value="1"/>
</dbReference>
<proteinExistence type="predicted"/>
<dbReference type="Gene3D" id="3.40.390.10">
    <property type="entry name" value="Collagenase (Catalytic Domain)"/>
    <property type="match status" value="1"/>
</dbReference>
<dbReference type="AlphaFoldDB" id="A0A6B2H435"/>
<dbReference type="Proteomes" id="UP000478546">
    <property type="component" value="Unassembled WGS sequence"/>
</dbReference>
<dbReference type="InterPro" id="IPR024079">
    <property type="entry name" value="MetalloPept_cat_dom_sf"/>
</dbReference>
<dbReference type="GO" id="GO:0008237">
    <property type="term" value="F:metallopeptidase activity"/>
    <property type="evidence" value="ECO:0007669"/>
    <property type="project" value="InterPro"/>
</dbReference>
<evidence type="ECO:0000313" key="3">
    <source>
        <dbReference type="EMBL" id="NDK56868.1"/>
    </source>
</evidence>
<sequence length="701" mass="77406">MNKLYNSCLVALTPARFRVWLLFFSLFLTQTLFASDNVHMIPVSLQERVQAADMVVEGEVISKKSFWDASRARIYTSNIVKVYKVFKGTLQPEQLEVITEGGTVGLDKHVYTSVLSLSVGQQGMFFLQRQQLLATTPGRTNYSSRPYAAEQGFIRYNVRTQTAKSVFDSYASVEQVYQAVTKTTGTNYRTINTNQKLLVKPQQQNQRSAAIPVVTSFSPREASAGTKTVLTINGSGFGSSRGTGSVAFRNADDGGKTFTTAPVDAYLSWTNTQIKMYIPSAGSDDGTAGTGELKITAADGTIVTTVDKITIPFAYSNIYNENKSYQPRLIDDDGEGGYTIRFAPSMQGRPSAQEGFRRAMNSWICTTNVNWKIGAPITKESSTADGETIIRFAPGSDVGAGVLARTLSQYRGCTNTDTGQTEWWLSEFDMEINSNINWQYGPGGPGPNQFDFETVMLHELGHAHQLGHVILPNEPAIMAYSLEYTRAIRGLSPADIEGGRFIIARSQEPNFCDKDPMVPKTDRACEIIELKADYTTEGDVLVTWNPTSEANISRYIIERSANGKNFEDIGTVAASEANSFLDTDPLQTFATYRLRVVYTDNQERYSDLAVVINPAMLYKFEVSPNPVGAEEKFNILFLVNGNTPVQLYLYDMTGKVVRSSKVTFTDANMPLEFDLQGLAPGIYVLKWSSAKSSGTTKIMKL</sequence>
<feature type="domain" description="IPT/TIG" evidence="1">
    <location>
        <begin position="212"/>
        <end position="299"/>
    </location>
</feature>
<name>A0A6B2H435_9BACT</name>
<accession>A0A6B2H435</accession>
<dbReference type="RefSeq" id="WP_162346930.1">
    <property type="nucleotide sequence ID" value="NZ_JAAEAA010000017.1"/>
</dbReference>
<protein>
    <submittedName>
        <fullName evidence="3">T9SS type A sorting domain-containing protein</fullName>
    </submittedName>
</protein>
<dbReference type="EMBL" id="JAAEAA010000017">
    <property type="protein sequence ID" value="NDK56868.1"/>
    <property type="molecule type" value="Genomic_DNA"/>
</dbReference>
<keyword evidence="4" id="KW-1185">Reference proteome</keyword>
<dbReference type="SUPFAM" id="SSF81296">
    <property type="entry name" value="E set domains"/>
    <property type="match status" value="1"/>
</dbReference>
<dbReference type="Gene3D" id="2.60.40.10">
    <property type="entry name" value="Immunoglobulins"/>
    <property type="match status" value="2"/>
</dbReference>
<comment type="caution">
    <text evidence="3">The sequence shown here is derived from an EMBL/GenBank/DDBJ whole genome shotgun (WGS) entry which is preliminary data.</text>
</comment>
<evidence type="ECO:0000259" key="2">
    <source>
        <dbReference type="Pfam" id="PF18962"/>
    </source>
</evidence>
<dbReference type="NCBIfam" id="TIGR04183">
    <property type="entry name" value="Por_Secre_tail"/>
    <property type="match status" value="1"/>
</dbReference>
<dbReference type="InterPro" id="IPR014756">
    <property type="entry name" value="Ig_E-set"/>
</dbReference>
<dbReference type="Pfam" id="PF18962">
    <property type="entry name" value="Por_Secre_tail"/>
    <property type="match status" value="1"/>
</dbReference>
<evidence type="ECO:0000313" key="4">
    <source>
        <dbReference type="Proteomes" id="UP000478546"/>
    </source>
</evidence>
<dbReference type="InterPro" id="IPR002909">
    <property type="entry name" value="IPT_dom"/>
</dbReference>
<reference evidence="3 4" key="1">
    <citation type="submission" date="2020-01" db="EMBL/GenBank/DDBJ databases">
        <authorList>
            <person name="Kim M.K."/>
        </authorList>
    </citation>
    <scope>NUCLEOTIDE SEQUENCE [LARGE SCALE GENOMIC DNA]</scope>
    <source>
        <strain evidence="3 4">BT213</strain>
    </source>
</reference>